<evidence type="ECO:0000256" key="6">
    <source>
        <dbReference type="ARBA" id="ARBA00022553"/>
    </source>
</evidence>
<dbReference type="InterPro" id="IPR003661">
    <property type="entry name" value="HisK_dim/P_dom"/>
</dbReference>
<evidence type="ECO:0000256" key="2">
    <source>
        <dbReference type="ARBA" id="ARBA00004141"/>
    </source>
</evidence>
<dbReference type="InterPro" id="IPR003594">
    <property type="entry name" value="HATPase_dom"/>
</dbReference>
<comment type="subcellular location">
    <subcellularLocation>
        <location evidence="3">Cell membrane</location>
    </subcellularLocation>
    <subcellularLocation>
        <location evidence="2">Membrane</location>
        <topology evidence="2">Multi-pass membrane protein</topology>
    </subcellularLocation>
</comment>
<dbReference type="CDD" id="cd00082">
    <property type="entry name" value="HisKA"/>
    <property type="match status" value="1"/>
</dbReference>
<protein>
    <recommendedName>
        <fullName evidence="4">histidine kinase</fullName>
        <ecNumber evidence="4">2.7.13.3</ecNumber>
    </recommendedName>
</protein>
<dbReference type="GO" id="GO:0005524">
    <property type="term" value="F:ATP binding"/>
    <property type="evidence" value="ECO:0007669"/>
    <property type="project" value="UniProtKB-KW"/>
</dbReference>
<dbReference type="Pfam" id="PF00989">
    <property type="entry name" value="PAS"/>
    <property type="match status" value="1"/>
</dbReference>
<feature type="coiled-coil region" evidence="15">
    <location>
        <begin position="146"/>
        <end position="173"/>
    </location>
</feature>
<dbReference type="InterPro" id="IPR036097">
    <property type="entry name" value="HisK_dim/P_sf"/>
</dbReference>
<evidence type="ECO:0000256" key="14">
    <source>
        <dbReference type="ARBA" id="ARBA00023136"/>
    </source>
</evidence>
<dbReference type="InterPro" id="IPR005467">
    <property type="entry name" value="His_kinase_dom"/>
</dbReference>
<feature type="domain" description="PAS" evidence="17">
    <location>
        <begin position="166"/>
        <end position="250"/>
    </location>
</feature>
<dbReference type="InterPro" id="IPR000014">
    <property type="entry name" value="PAS"/>
</dbReference>
<dbReference type="GO" id="GO:0006355">
    <property type="term" value="P:regulation of DNA-templated transcription"/>
    <property type="evidence" value="ECO:0007669"/>
    <property type="project" value="InterPro"/>
</dbReference>
<evidence type="ECO:0000313" key="18">
    <source>
        <dbReference type="EMBL" id="OGZ18395.1"/>
    </source>
</evidence>
<comment type="caution">
    <text evidence="18">The sequence shown here is derived from an EMBL/GenBank/DDBJ whole genome shotgun (WGS) entry which is preliminary data.</text>
</comment>
<dbReference type="GO" id="GO:0007234">
    <property type="term" value="P:osmosensory signaling via phosphorelay pathway"/>
    <property type="evidence" value="ECO:0007669"/>
    <property type="project" value="TreeGrafter"/>
</dbReference>
<dbReference type="InterPro" id="IPR036890">
    <property type="entry name" value="HATPase_C_sf"/>
</dbReference>
<keyword evidence="11" id="KW-0067">ATP-binding</keyword>
<dbReference type="InterPro" id="IPR050351">
    <property type="entry name" value="BphY/WalK/GraS-like"/>
</dbReference>
<dbReference type="PANTHER" id="PTHR42878:SF7">
    <property type="entry name" value="SENSOR HISTIDINE KINASE GLRK"/>
    <property type="match status" value="1"/>
</dbReference>
<evidence type="ECO:0000256" key="8">
    <source>
        <dbReference type="ARBA" id="ARBA00022692"/>
    </source>
</evidence>
<sequence length="507" mass="57612">MAIEKKIEEEKITTLLEDLDSLESYIRDLFNFLPLPVFLLSPVKIILEVNPAFEQITDYKIEEVIGRSIEGIFNPEEIESLIQETIEKGSVKVKEMVLSTKTGEKIPVSASTVLRKSEEGDIVGYFFSLFNLTDIKKKENELINTQKSLLNILEDTEEARKAIEEEKNKTQSIVNNFTDGLLLFNQQGKLSLVNPQVEKLFGIKQDQIIGFSVEELASLPGFIPLVELLGGEIKEAFRKEIIVKDNLNLEVSTVSMVSDGQKAETLVILHDITREKIIEKMKTEFVSLAAHQLRTPLSAIKWTLRMLLDGDLGRITQEQREFIDKSYISNERMINLINDLLDVTRIEEGRYLYKPVLSDIAEITEFVVKSYQELIKRKKIKFDLKKPAGKMPKVLVDVEKIRLAIENLLNNAIRYTPVGGKVVISLSSKDKEVQFSVQDSGAGIPEDQQERIFTKFFRATNAVRIETEGSGLGLFITKNIIEAHDGKIWFKSEVDKGSTFYFTLPVE</sequence>
<dbReference type="GO" id="GO:0000155">
    <property type="term" value="F:phosphorelay sensor kinase activity"/>
    <property type="evidence" value="ECO:0007669"/>
    <property type="project" value="InterPro"/>
</dbReference>
<dbReference type="CDD" id="cd00130">
    <property type="entry name" value="PAS"/>
    <property type="match status" value="2"/>
</dbReference>
<evidence type="ECO:0000256" key="9">
    <source>
        <dbReference type="ARBA" id="ARBA00022741"/>
    </source>
</evidence>
<name>A0A1G2DXW1_9BACT</name>
<keyword evidence="15" id="KW-0175">Coiled coil</keyword>
<dbReference type="EC" id="2.7.13.3" evidence="4"/>
<dbReference type="Gene3D" id="3.30.450.20">
    <property type="entry name" value="PAS domain"/>
    <property type="match status" value="2"/>
</dbReference>
<comment type="catalytic activity">
    <reaction evidence="1">
        <text>ATP + protein L-histidine = ADP + protein N-phospho-L-histidine.</text>
        <dbReference type="EC" id="2.7.13.3"/>
    </reaction>
</comment>
<dbReference type="SMART" id="SM00387">
    <property type="entry name" value="HATPase_c"/>
    <property type="match status" value="1"/>
</dbReference>
<evidence type="ECO:0000256" key="7">
    <source>
        <dbReference type="ARBA" id="ARBA00022679"/>
    </source>
</evidence>
<dbReference type="SUPFAM" id="SSF55874">
    <property type="entry name" value="ATPase domain of HSP90 chaperone/DNA topoisomerase II/histidine kinase"/>
    <property type="match status" value="1"/>
</dbReference>
<keyword evidence="5" id="KW-1003">Cell membrane</keyword>
<keyword evidence="13" id="KW-0902">Two-component regulatory system</keyword>
<dbReference type="NCBIfam" id="TIGR00229">
    <property type="entry name" value="sensory_box"/>
    <property type="match status" value="2"/>
</dbReference>
<keyword evidence="7" id="KW-0808">Transferase</keyword>
<dbReference type="Gene3D" id="1.10.287.130">
    <property type="match status" value="1"/>
</dbReference>
<evidence type="ECO:0000256" key="12">
    <source>
        <dbReference type="ARBA" id="ARBA00022989"/>
    </source>
</evidence>
<evidence type="ECO:0000313" key="19">
    <source>
        <dbReference type="Proteomes" id="UP000176662"/>
    </source>
</evidence>
<keyword evidence="8" id="KW-0812">Transmembrane</keyword>
<evidence type="ECO:0000256" key="10">
    <source>
        <dbReference type="ARBA" id="ARBA00022777"/>
    </source>
</evidence>
<keyword evidence="12" id="KW-1133">Transmembrane helix</keyword>
<keyword evidence="6" id="KW-0597">Phosphoprotein</keyword>
<keyword evidence="10" id="KW-0418">Kinase</keyword>
<evidence type="ECO:0000256" key="4">
    <source>
        <dbReference type="ARBA" id="ARBA00012438"/>
    </source>
</evidence>
<evidence type="ECO:0000256" key="1">
    <source>
        <dbReference type="ARBA" id="ARBA00000085"/>
    </source>
</evidence>
<dbReference type="Pfam" id="PF02518">
    <property type="entry name" value="HATPase_c"/>
    <property type="match status" value="1"/>
</dbReference>
<dbReference type="SUPFAM" id="SSF55785">
    <property type="entry name" value="PYP-like sensor domain (PAS domain)"/>
    <property type="match status" value="2"/>
</dbReference>
<dbReference type="SMART" id="SM00091">
    <property type="entry name" value="PAS"/>
    <property type="match status" value="2"/>
</dbReference>
<dbReference type="InterPro" id="IPR035965">
    <property type="entry name" value="PAS-like_dom_sf"/>
</dbReference>
<keyword evidence="14" id="KW-0472">Membrane</keyword>
<evidence type="ECO:0000256" key="15">
    <source>
        <dbReference type="SAM" id="Coils"/>
    </source>
</evidence>
<keyword evidence="9" id="KW-0547">Nucleotide-binding</keyword>
<dbReference type="EMBL" id="MHLX01000040">
    <property type="protein sequence ID" value="OGZ18395.1"/>
    <property type="molecule type" value="Genomic_DNA"/>
</dbReference>
<dbReference type="PANTHER" id="PTHR42878">
    <property type="entry name" value="TWO-COMPONENT HISTIDINE KINASE"/>
    <property type="match status" value="1"/>
</dbReference>
<dbReference type="PROSITE" id="PS50109">
    <property type="entry name" value="HIS_KIN"/>
    <property type="match status" value="1"/>
</dbReference>
<dbReference type="Pfam" id="PF00512">
    <property type="entry name" value="HisKA"/>
    <property type="match status" value="1"/>
</dbReference>
<dbReference type="InterPro" id="IPR004358">
    <property type="entry name" value="Sig_transdc_His_kin-like_C"/>
</dbReference>
<dbReference type="CDD" id="cd00075">
    <property type="entry name" value="HATPase"/>
    <property type="match status" value="1"/>
</dbReference>
<dbReference type="SMART" id="SM00388">
    <property type="entry name" value="HisKA"/>
    <property type="match status" value="1"/>
</dbReference>
<evidence type="ECO:0000259" key="17">
    <source>
        <dbReference type="PROSITE" id="PS50112"/>
    </source>
</evidence>
<dbReference type="GO" id="GO:0005886">
    <property type="term" value="C:plasma membrane"/>
    <property type="evidence" value="ECO:0007669"/>
    <property type="project" value="UniProtKB-SubCell"/>
</dbReference>
<dbReference type="PROSITE" id="PS50112">
    <property type="entry name" value="PAS"/>
    <property type="match status" value="2"/>
</dbReference>
<dbReference type="InterPro" id="IPR013767">
    <property type="entry name" value="PAS_fold"/>
</dbReference>
<dbReference type="FunFam" id="3.30.565.10:FF:000023">
    <property type="entry name" value="PAS domain-containing sensor histidine kinase"/>
    <property type="match status" value="1"/>
</dbReference>
<proteinExistence type="predicted"/>
<dbReference type="GO" id="GO:0030295">
    <property type="term" value="F:protein kinase activator activity"/>
    <property type="evidence" value="ECO:0007669"/>
    <property type="project" value="TreeGrafter"/>
</dbReference>
<dbReference type="Pfam" id="PF13426">
    <property type="entry name" value="PAS_9"/>
    <property type="match status" value="1"/>
</dbReference>
<evidence type="ECO:0000256" key="5">
    <source>
        <dbReference type="ARBA" id="ARBA00022475"/>
    </source>
</evidence>
<evidence type="ECO:0000256" key="11">
    <source>
        <dbReference type="ARBA" id="ARBA00022840"/>
    </source>
</evidence>
<evidence type="ECO:0000256" key="3">
    <source>
        <dbReference type="ARBA" id="ARBA00004236"/>
    </source>
</evidence>
<gene>
    <name evidence="18" type="ORF">A2Z68_02565</name>
</gene>
<evidence type="ECO:0000259" key="16">
    <source>
        <dbReference type="PROSITE" id="PS50109"/>
    </source>
</evidence>
<feature type="domain" description="Histidine kinase" evidence="16">
    <location>
        <begin position="288"/>
        <end position="507"/>
    </location>
</feature>
<dbReference type="AlphaFoldDB" id="A0A1G2DXW1"/>
<organism evidence="18 19">
    <name type="scientific">Candidatus Nealsonbacteria bacterium RBG_13_38_11</name>
    <dbReference type="NCBI Taxonomy" id="1801662"/>
    <lineage>
        <taxon>Bacteria</taxon>
        <taxon>Candidatus Nealsoniibacteriota</taxon>
    </lineage>
</organism>
<evidence type="ECO:0000256" key="13">
    <source>
        <dbReference type="ARBA" id="ARBA00023012"/>
    </source>
</evidence>
<dbReference type="SUPFAM" id="SSF47384">
    <property type="entry name" value="Homodimeric domain of signal transducing histidine kinase"/>
    <property type="match status" value="1"/>
</dbReference>
<reference evidence="18 19" key="1">
    <citation type="journal article" date="2016" name="Nat. Commun.">
        <title>Thousands of microbial genomes shed light on interconnected biogeochemical processes in an aquifer system.</title>
        <authorList>
            <person name="Anantharaman K."/>
            <person name="Brown C.T."/>
            <person name="Hug L.A."/>
            <person name="Sharon I."/>
            <person name="Castelle C.J."/>
            <person name="Probst A.J."/>
            <person name="Thomas B.C."/>
            <person name="Singh A."/>
            <person name="Wilkins M.J."/>
            <person name="Karaoz U."/>
            <person name="Brodie E.L."/>
            <person name="Williams K.H."/>
            <person name="Hubbard S.S."/>
            <person name="Banfield J.F."/>
        </authorList>
    </citation>
    <scope>NUCLEOTIDE SEQUENCE [LARGE SCALE GENOMIC DNA]</scope>
</reference>
<dbReference type="PRINTS" id="PR00344">
    <property type="entry name" value="BCTRLSENSOR"/>
</dbReference>
<dbReference type="Proteomes" id="UP000176662">
    <property type="component" value="Unassembled WGS sequence"/>
</dbReference>
<dbReference type="GO" id="GO:0000156">
    <property type="term" value="F:phosphorelay response regulator activity"/>
    <property type="evidence" value="ECO:0007669"/>
    <property type="project" value="TreeGrafter"/>
</dbReference>
<accession>A0A1G2DXW1</accession>
<feature type="domain" description="PAS" evidence="17">
    <location>
        <begin position="22"/>
        <end position="81"/>
    </location>
</feature>
<dbReference type="Gene3D" id="3.30.565.10">
    <property type="entry name" value="Histidine kinase-like ATPase, C-terminal domain"/>
    <property type="match status" value="1"/>
</dbReference>